<reference evidence="1 2" key="1">
    <citation type="submission" date="2024-09" db="EMBL/GenBank/DDBJ databases">
        <authorList>
            <consortium name="All-Russian atlas of soil microorganisms"/>
            <consortium name="as a basis for the search for new antimicrobial producers and enzymes with unique properties"/>
            <person name="Sokolova E.A."/>
            <person name="Voronina E.N."/>
        </authorList>
    </citation>
    <scope>NUCLEOTIDE SEQUENCE [LARGE SCALE GENOMIC DNA]</scope>
    <source>
        <strain evidence="1 2">AF-22b-331.1</strain>
    </source>
</reference>
<dbReference type="EMBL" id="JBHGCJ010000002">
    <property type="protein sequence ID" value="MFG6108428.1"/>
    <property type="molecule type" value="Genomic_DNA"/>
</dbReference>
<gene>
    <name evidence="1" type="ORF">ACEU0G_002368</name>
</gene>
<sequence length="62" mass="6547">MSKEFKSATTSAKMKVLALQELEGVSGGLAAWSTTSEGCNGVTKDEWSTFSKDCVKDGNVIS</sequence>
<organism evidence="1 2">
    <name type="scientific">Stenotrophomonas nematodicola</name>
    <dbReference type="NCBI Taxonomy" id="2656746"/>
    <lineage>
        <taxon>Bacteria</taxon>
        <taxon>Pseudomonadati</taxon>
        <taxon>Pseudomonadota</taxon>
        <taxon>Gammaproteobacteria</taxon>
        <taxon>Lysobacterales</taxon>
        <taxon>Lysobacteraceae</taxon>
        <taxon>Stenotrophomonas</taxon>
    </lineage>
</organism>
<evidence type="ECO:0000313" key="2">
    <source>
        <dbReference type="Proteomes" id="UP001605261"/>
    </source>
</evidence>
<protein>
    <submittedName>
        <fullName evidence="1">Uncharacterized protein</fullName>
    </submittedName>
</protein>
<accession>A0ABW7CX50</accession>
<evidence type="ECO:0000313" key="1">
    <source>
        <dbReference type="EMBL" id="MFG6108428.1"/>
    </source>
</evidence>
<comment type="caution">
    <text evidence="1">The sequence shown here is derived from an EMBL/GenBank/DDBJ whole genome shotgun (WGS) entry which is preliminary data.</text>
</comment>
<name>A0ABW7CX50_9GAMM</name>
<dbReference type="Proteomes" id="UP001605261">
    <property type="component" value="Unassembled WGS sequence"/>
</dbReference>
<keyword evidence="2" id="KW-1185">Reference proteome</keyword>
<proteinExistence type="predicted"/>
<dbReference type="RefSeq" id="WP_259203888.1">
    <property type="nucleotide sequence ID" value="NZ_JBHGCJ010000002.1"/>
</dbReference>